<dbReference type="AlphaFoldDB" id="A0A8H6AIN4"/>
<dbReference type="EMBL" id="JABFCT010000026">
    <property type="protein sequence ID" value="KAF5867958.1"/>
    <property type="molecule type" value="Genomic_DNA"/>
</dbReference>
<comment type="caution">
    <text evidence="1">The sequence shown here is derived from an EMBL/GenBank/DDBJ whole genome shotgun (WGS) entry which is preliminary data.</text>
</comment>
<sequence length="124" mass="14108">MGNYQSSRSLCGKTGTADAIWNCHGFRHVVSLNRRACGLTYKWKDSRCLRLPWNVAVFRTDDAFRRIGISSRTNTAQQPITGEGLGRRYNSMHNLYLQRCPVLHVRAGVTVQNISKLLYHMPAL</sequence>
<name>A0A8H6AIN4_9HELO</name>
<evidence type="ECO:0000313" key="2">
    <source>
        <dbReference type="Proteomes" id="UP000531561"/>
    </source>
</evidence>
<proteinExistence type="predicted"/>
<accession>A0A8H6AIN4</accession>
<dbReference type="RefSeq" id="XP_037186907.1">
    <property type="nucleotide sequence ID" value="XM_037337527.1"/>
</dbReference>
<dbReference type="GeneID" id="59261219"/>
<gene>
    <name evidence="1" type="ORF">Bfra_007153</name>
</gene>
<dbReference type="Proteomes" id="UP000531561">
    <property type="component" value="Unassembled WGS sequence"/>
</dbReference>
<evidence type="ECO:0000313" key="1">
    <source>
        <dbReference type="EMBL" id="KAF5867958.1"/>
    </source>
</evidence>
<protein>
    <submittedName>
        <fullName evidence="1">Uncharacterized protein</fullName>
    </submittedName>
</protein>
<keyword evidence="2" id="KW-1185">Reference proteome</keyword>
<reference evidence="1 2" key="1">
    <citation type="journal article" date="2020" name="Phytopathology">
        <title>A high-quality genome resource of Botrytis fragariae, a new and rapidly spreading fungal pathogen causing strawberry gray mold in the U.S.A.</title>
        <authorList>
            <person name="Wu Y."/>
            <person name="Saski C.A."/>
            <person name="Schnabel G."/>
            <person name="Xiao S."/>
            <person name="Hu M."/>
        </authorList>
    </citation>
    <scope>NUCLEOTIDE SEQUENCE [LARGE SCALE GENOMIC DNA]</scope>
    <source>
        <strain evidence="1 2">BVB16</strain>
    </source>
</reference>
<organism evidence="1 2">
    <name type="scientific">Botrytis fragariae</name>
    <dbReference type="NCBI Taxonomy" id="1964551"/>
    <lineage>
        <taxon>Eukaryota</taxon>
        <taxon>Fungi</taxon>
        <taxon>Dikarya</taxon>
        <taxon>Ascomycota</taxon>
        <taxon>Pezizomycotina</taxon>
        <taxon>Leotiomycetes</taxon>
        <taxon>Helotiales</taxon>
        <taxon>Sclerotiniaceae</taxon>
        <taxon>Botrytis</taxon>
    </lineage>
</organism>